<feature type="region of interest" description="C-terminal hotdog fold" evidence="6">
    <location>
        <begin position="1073"/>
        <end position="1234"/>
    </location>
</feature>
<evidence type="ECO:0000256" key="6">
    <source>
        <dbReference type="PROSITE-ProRule" id="PRU01363"/>
    </source>
</evidence>
<accession>Q6RKG2</accession>
<dbReference type="InterPro" id="IPR057326">
    <property type="entry name" value="KR_dom"/>
</dbReference>
<reference evidence="10" key="1">
    <citation type="journal article" date="2003" name="Proc. Natl. Acad. Sci. U.S.A.">
        <title>Phylogenomic analysis of type I polyketide synthase genes in pathogenic and saprobic ascomycetes.</title>
        <authorList>
            <person name="Kroken S."/>
            <person name="Glass N.L."/>
            <person name="Taylor J.W."/>
            <person name="Yoder O.C."/>
            <person name="Turgeon B.G."/>
        </authorList>
    </citation>
    <scope>NUCLEOTIDE SEQUENCE</scope>
    <source>
        <strain evidence="10">C4</strain>
    </source>
</reference>
<comment type="caution">
    <text evidence="6">Lacks conserved residue(s) required for the propagation of feature annotation.</text>
</comment>
<keyword evidence="5" id="KW-0511">Multifunctional enzyme</keyword>
<evidence type="ECO:0000256" key="3">
    <source>
        <dbReference type="ARBA" id="ARBA00022679"/>
    </source>
</evidence>
<dbReference type="Gene3D" id="3.40.366.10">
    <property type="entry name" value="Malonyl-Coenzyme A Acyl Carrier Protein, domain 2"/>
    <property type="match status" value="1"/>
</dbReference>
<dbReference type="PROSITE" id="PS00606">
    <property type="entry name" value="KS3_1"/>
    <property type="match status" value="1"/>
</dbReference>
<dbReference type="InterPro" id="IPR020843">
    <property type="entry name" value="ER"/>
</dbReference>
<dbReference type="PROSITE" id="PS50075">
    <property type="entry name" value="CARRIER"/>
    <property type="match status" value="1"/>
</dbReference>
<dbReference type="InterPro" id="IPR036736">
    <property type="entry name" value="ACP-like_sf"/>
</dbReference>
<dbReference type="InterPro" id="IPR056501">
    <property type="entry name" value="NAD-bd_HRPKS_sdrA"/>
</dbReference>
<dbReference type="InterPro" id="IPR018201">
    <property type="entry name" value="Ketoacyl_synth_AS"/>
</dbReference>
<dbReference type="InterPro" id="IPR020841">
    <property type="entry name" value="PKS_Beta-ketoAc_synthase_dom"/>
</dbReference>
<dbReference type="InterPro" id="IPR020806">
    <property type="entry name" value="PKS_PP-bd"/>
</dbReference>
<keyword evidence="2" id="KW-0597">Phosphoprotein</keyword>
<dbReference type="SMART" id="SM00822">
    <property type="entry name" value="PKS_KR"/>
    <property type="match status" value="1"/>
</dbReference>
<evidence type="ECO:0000313" key="10">
    <source>
        <dbReference type="EMBL" id="AAR90257.1"/>
    </source>
</evidence>
<dbReference type="InterPro" id="IPR049551">
    <property type="entry name" value="PKS_DH_C"/>
</dbReference>
<feature type="domain" description="Ketosynthase family 3 (KS3)" evidence="8">
    <location>
        <begin position="10"/>
        <end position="433"/>
    </location>
</feature>
<dbReference type="InterPro" id="IPR016036">
    <property type="entry name" value="Malonyl_transacylase_ACP-bd"/>
</dbReference>
<dbReference type="SUPFAM" id="SSF47336">
    <property type="entry name" value="ACP-like"/>
    <property type="match status" value="1"/>
</dbReference>
<dbReference type="PANTHER" id="PTHR43775:SF13">
    <property type="entry name" value="POLYKETIDE SYNTHASE 1"/>
    <property type="match status" value="1"/>
</dbReference>
<feature type="domain" description="PKS/mFAS DH" evidence="9">
    <location>
        <begin position="921"/>
        <end position="1234"/>
    </location>
</feature>
<dbReference type="Pfam" id="PF02801">
    <property type="entry name" value="Ketoacyl-synt_C"/>
    <property type="match status" value="1"/>
</dbReference>
<dbReference type="GO" id="GO:0004315">
    <property type="term" value="F:3-oxoacyl-[acyl-carrier-protein] synthase activity"/>
    <property type="evidence" value="ECO:0007669"/>
    <property type="project" value="InterPro"/>
</dbReference>
<dbReference type="InterPro" id="IPR050091">
    <property type="entry name" value="PKS_NRPS_Biosynth_Enz"/>
</dbReference>
<dbReference type="GO" id="GO:0031177">
    <property type="term" value="F:phosphopantetheine binding"/>
    <property type="evidence" value="ECO:0007669"/>
    <property type="project" value="InterPro"/>
</dbReference>
<protein>
    <submittedName>
        <fullName evidence="10">Polyketide synthase</fullName>
    </submittedName>
</protein>
<dbReference type="InterPro" id="IPR001227">
    <property type="entry name" value="Ac_transferase_dom_sf"/>
</dbReference>
<dbReference type="PROSITE" id="PS51257">
    <property type="entry name" value="PROKAR_LIPOPROTEIN"/>
    <property type="match status" value="1"/>
</dbReference>
<proteinExistence type="evidence at transcript level"/>
<dbReference type="GO" id="GO:0004312">
    <property type="term" value="F:fatty acid synthase activity"/>
    <property type="evidence" value="ECO:0007669"/>
    <property type="project" value="TreeGrafter"/>
</dbReference>
<dbReference type="SMART" id="SM00826">
    <property type="entry name" value="PKS_DH"/>
    <property type="match status" value="1"/>
</dbReference>
<dbReference type="InterPro" id="IPR049900">
    <property type="entry name" value="PKS_mFAS_DH"/>
</dbReference>
<dbReference type="Gene3D" id="3.10.129.110">
    <property type="entry name" value="Polyketide synthase dehydratase"/>
    <property type="match status" value="1"/>
</dbReference>
<evidence type="ECO:0000256" key="1">
    <source>
        <dbReference type="ARBA" id="ARBA00022450"/>
    </source>
</evidence>
<dbReference type="SMART" id="SM00829">
    <property type="entry name" value="PKS_ER"/>
    <property type="match status" value="1"/>
</dbReference>
<dbReference type="GO" id="GO:0016491">
    <property type="term" value="F:oxidoreductase activity"/>
    <property type="evidence" value="ECO:0007669"/>
    <property type="project" value="InterPro"/>
</dbReference>
<dbReference type="SUPFAM" id="SSF52151">
    <property type="entry name" value="FabD/lysophospholipase-like"/>
    <property type="match status" value="1"/>
</dbReference>
<dbReference type="InterPro" id="IPR049552">
    <property type="entry name" value="PKS_DH_N"/>
</dbReference>
<dbReference type="Pfam" id="PF00550">
    <property type="entry name" value="PP-binding"/>
    <property type="match status" value="1"/>
</dbReference>
<dbReference type="Gene3D" id="3.40.47.10">
    <property type="match status" value="1"/>
</dbReference>
<dbReference type="GO" id="GO:0044550">
    <property type="term" value="P:secondary metabolite biosynthetic process"/>
    <property type="evidence" value="ECO:0007669"/>
    <property type="project" value="TreeGrafter"/>
</dbReference>
<dbReference type="Gene3D" id="3.30.70.3290">
    <property type="match status" value="1"/>
</dbReference>
<dbReference type="Pfam" id="PF14765">
    <property type="entry name" value="PS-DH"/>
    <property type="match status" value="1"/>
</dbReference>
<dbReference type="Pfam" id="PF08659">
    <property type="entry name" value="KR"/>
    <property type="match status" value="1"/>
</dbReference>
<dbReference type="Gene3D" id="3.90.180.10">
    <property type="entry name" value="Medium-chain alcohol dehydrogenases, catalytic domain"/>
    <property type="match status" value="1"/>
</dbReference>
<evidence type="ECO:0000259" key="9">
    <source>
        <dbReference type="PROSITE" id="PS52019"/>
    </source>
</evidence>
<feature type="region of interest" description="N-terminal hotdog fold" evidence="6">
    <location>
        <begin position="921"/>
        <end position="1055"/>
    </location>
</feature>
<keyword evidence="4" id="KW-0521">NADP</keyword>
<dbReference type="Pfam" id="PF00698">
    <property type="entry name" value="Acyl_transf_1"/>
    <property type="match status" value="1"/>
</dbReference>
<organism evidence="10">
    <name type="scientific">Cochliobolus heterostrophus</name>
    <name type="common">Southern corn leaf blight fungus</name>
    <name type="synonym">Bipolaris maydis</name>
    <dbReference type="NCBI Taxonomy" id="5016"/>
    <lineage>
        <taxon>Eukaryota</taxon>
        <taxon>Fungi</taxon>
        <taxon>Dikarya</taxon>
        <taxon>Ascomycota</taxon>
        <taxon>Pezizomycotina</taxon>
        <taxon>Dothideomycetes</taxon>
        <taxon>Pleosporomycetidae</taxon>
        <taxon>Pleosporales</taxon>
        <taxon>Pleosporineae</taxon>
        <taxon>Pleosporaceae</taxon>
        <taxon>Bipolaris</taxon>
    </lineage>
</organism>
<dbReference type="PROSITE" id="PS52004">
    <property type="entry name" value="KS3_2"/>
    <property type="match status" value="1"/>
</dbReference>
<keyword evidence="3" id="KW-0808">Transferase</keyword>
<dbReference type="InterPro" id="IPR009081">
    <property type="entry name" value="PP-bd_ACP"/>
</dbReference>
<dbReference type="InterPro" id="IPR032821">
    <property type="entry name" value="PKS_assoc"/>
</dbReference>
<dbReference type="Pfam" id="PF21089">
    <property type="entry name" value="PKS_DH_N"/>
    <property type="match status" value="1"/>
</dbReference>
<dbReference type="SUPFAM" id="SSF53901">
    <property type="entry name" value="Thiolase-like"/>
    <property type="match status" value="1"/>
</dbReference>
<dbReference type="InterPro" id="IPR042104">
    <property type="entry name" value="PKS_dehydratase_sf"/>
</dbReference>
<dbReference type="EMBL" id="AY495643">
    <property type="protein sequence ID" value="AAR90257.1"/>
    <property type="molecule type" value="mRNA"/>
</dbReference>
<feature type="domain" description="Carrier" evidence="7">
    <location>
        <begin position="2056"/>
        <end position="2133"/>
    </location>
</feature>
<dbReference type="InterPro" id="IPR011032">
    <property type="entry name" value="GroES-like_sf"/>
</dbReference>
<dbReference type="Pfam" id="PF23114">
    <property type="entry name" value="NAD-bd_HRPKS_sdrA"/>
    <property type="match status" value="1"/>
</dbReference>
<dbReference type="GO" id="GO:0006633">
    <property type="term" value="P:fatty acid biosynthetic process"/>
    <property type="evidence" value="ECO:0007669"/>
    <property type="project" value="InterPro"/>
</dbReference>
<dbReference type="InterPro" id="IPR016035">
    <property type="entry name" value="Acyl_Trfase/lysoPLipase"/>
</dbReference>
<name>Q6RKG2_COCHE</name>
<dbReference type="InterPro" id="IPR016039">
    <property type="entry name" value="Thiolase-like"/>
</dbReference>
<dbReference type="Pfam" id="PF00109">
    <property type="entry name" value="ketoacyl-synt"/>
    <property type="match status" value="1"/>
</dbReference>
<dbReference type="CDD" id="cd00833">
    <property type="entry name" value="PKS"/>
    <property type="match status" value="1"/>
</dbReference>
<dbReference type="SUPFAM" id="SSF55048">
    <property type="entry name" value="Probable ACP-binding domain of malonyl-CoA ACP transacylase"/>
    <property type="match status" value="1"/>
</dbReference>
<dbReference type="PHI-base" id="PHI:2425"/>
<dbReference type="SUPFAM" id="SSF50129">
    <property type="entry name" value="GroES-like"/>
    <property type="match status" value="1"/>
</dbReference>
<dbReference type="Pfam" id="PF16197">
    <property type="entry name" value="KAsynt_C_assoc"/>
    <property type="match status" value="1"/>
</dbReference>
<dbReference type="Gene3D" id="3.40.50.720">
    <property type="entry name" value="NAD(P)-binding Rossmann-like Domain"/>
    <property type="match status" value="1"/>
</dbReference>
<sequence length="2141" mass="231327">MTSRQNTNTPMPLAIIGMSCRFPGKVASLEDFWDMLSNSKHGYRQFPRERFNWEAFYHPNQSRKDCIDVNCGYFLDGDIAEFDAQFFKMNGTDADPQGRMILECVYEALENAGGSQESIVGSKVGVFSTSNTSDYTLSLKDDIYSMPALVGVLATACMLSNIVSNTFDLKGPSVSIDTACSSAFYALQLASQSLRSGETEMCIVSGCALNISPWRWTMLSNLTMLNPDGLSKSFDPQADAGYVRGEGAASIIVKPLDAAIRDNDRVHCVLSDIGVNHNGRTNGYTLPDARMQASLMRELQVRLDIKPDEFGFVEAHAPGTRVGDPIEISALQEVFSTSARTLEDPLLIGSVKANVGHLESSSGFPSLIKAAMMLKKGLVVPNANFENESMNSHLKEKNMRVPISTQPWPKGKTYIAINNYGFGGSNSHCIVRAPPIPQGLVSQKETRNVESDYLFVLSANDEVALRRTREQLVEFLESVDASSTTMQNTAYTLGQRRSLLSWRATVVASNIDDLIIQAASPQVIPRRVTRQPTLVFAFTGQGAQYFGVGRELLQYPVFSTTLKMASACAESFGANFSLQDELYGNEATSRINDADVSQPASTAIQIALVDLLRSWGIQPSAVVGHSSGEVAAAYAAGLLSLPGAMRIAYARGQMAIRIKKVQPDFKGGMLAVAAGPADVLPLLDIVTSGKVVIACENSPKSVTVSGDEAGLVELESLLEEDGLPHRRLAVDFPYHSTFLDPFIDDYEEAICTDDTFSNLQPTAEYFSAMAGRKVEPVTVQKPSYWASSAKFRVRFTSAAKALLRSKPSPNVVVEIGPNPTLVGSLKSILSEIKKEIPHPIEVVPSLHRGQNARTAMLKLGASLVSFGQRIDMEQVNFASGHISGQPPTLVDGIKPYPWTRSHHWIKSRVRDDDLHRPFPHHDLLGSINSSWGSKELVWKNNLDVENVPWLRDYQVASSITYPLAGYVCAAIEASKQFAMTRNLFLDRAFKGFTVRDMIIDESLVMKEGIPVELVTKLRSLPGTNFEEFEVLSWDEGQRAWKRCCRALVKCEATTDGVEQVEEMKWAESRAACHSCVGSPLLYQRLSKVGPRRTGKFRNVVDLRYGAGKTTAEVVVSDTKASMPQHYESDMTVHPTTIDGLFQCGSCIPFLDESSSVVGGSSNIWVPRSIKEFTIQTRPGEALKPEMVFRTVARVDKNERHDRSYSIDGTTDNAPICQIRIRGLKLAVEATLAPQWPAPHYGCYKIAWQNATELRSQAAQWHVLQGPGDVKNLAGSVSKKIGGTVRPLCEGVPSEASFCVVVDVGEGLLASVERESFNHIKQALTTCEGVLWVTCGAFGVSYDSTHPNAGMVTGLLWTIRSEMRASVASLDLDANASSDIEAQAALVKRVADHLAAAAQNADVQAEMEFTEKQGQLMVSRVVHDTQLDNVVHAVTGVIAPRTEPFDPEVRGFFTLQRPGMPDSLYLQRTDVPDPLDESGVEVRIAAIALDADDIHGLQGRALSGTVVRCGSTVTRVQPGDRVFGLANIDGAVRTFARAPETCLARTPANIPIDAAAALPATLGAAYHALVDLGRLVAGESVLIVAVGSALGQAAIQVALAKGALVFALAHSQEERDAAIVAGASIDRVVTTLVGLPPIQILFNPVSDANANLSMLGALAPLGRIVQVGEPSHQYPALAVGHSFSIAHLDAVADALPAQMAAILDAVVGLVDSKFVHSPPVRTVGLEYLSEALSNISETDSKKLLLVPGKNEMVKATPSCPAPPTFDPAAVYLLVGGSGGLGRVIAKWMLNNGARKIGLLSRSTSMSPDVRTLVDDAAGIGAEVFLLPCDVTSQHHLQRVIDQCVIEKGQIKGVINAAMVFKGGVFTSVSFDDFTSVVQPKVCGTWNLHHALREATLDFFILISSVAGIMGTPGHSAYASANTFLDSFAMYRMQQGLPATSLALTAVVDAGYMAENASKLQKLKYVSEFEGEILLTADVLALLGAAVTGSIASSCKGFSIIGAGFGTALKLPSYAQDPRFSTLTSNHSQDRKSKPRTTTAANTDTLVYAVDQADTKEEATQLLLAAIRDKIAQLQLIPVSGIVDDQTITELGLDSLTVMELYSWVGRLFRLRFGIQEYARLDTLEKIVDSVIVKREAAKVEAP</sequence>
<evidence type="ECO:0000256" key="2">
    <source>
        <dbReference type="ARBA" id="ARBA00022553"/>
    </source>
</evidence>
<evidence type="ECO:0000256" key="5">
    <source>
        <dbReference type="ARBA" id="ARBA00023268"/>
    </source>
</evidence>
<keyword evidence="1" id="KW-0596">Phosphopantetheine</keyword>
<evidence type="ECO:0000259" key="8">
    <source>
        <dbReference type="PROSITE" id="PS52004"/>
    </source>
</evidence>
<dbReference type="SMART" id="SM00827">
    <property type="entry name" value="PKS_AT"/>
    <property type="match status" value="1"/>
</dbReference>
<dbReference type="SUPFAM" id="SSF51735">
    <property type="entry name" value="NAD(P)-binding Rossmann-fold domains"/>
    <property type="match status" value="2"/>
</dbReference>
<dbReference type="Gene3D" id="1.10.1200.10">
    <property type="entry name" value="ACP-like"/>
    <property type="match status" value="1"/>
</dbReference>
<evidence type="ECO:0000259" key="7">
    <source>
        <dbReference type="PROSITE" id="PS50075"/>
    </source>
</evidence>
<dbReference type="SMART" id="SM00825">
    <property type="entry name" value="PKS_KS"/>
    <property type="match status" value="1"/>
</dbReference>
<dbReference type="PROSITE" id="PS52019">
    <property type="entry name" value="PKS_MFAS_DH"/>
    <property type="match status" value="1"/>
</dbReference>
<dbReference type="InterPro" id="IPR020807">
    <property type="entry name" value="PKS_DH"/>
</dbReference>
<dbReference type="InterPro" id="IPR013968">
    <property type="entry name" value="PKS_KR"/>
</dbReference>
<dbReference type="InterPro" id="IPR014031">
    <property type="entry name" value="Ketoacyl_synth_C"/>
</dbReference>
<dbReference type="SMART" id="SM00823">
    <property type="entry name" value="PKS_PP"/>
    <property type="match status" value="1"/>
</dbReference>
<dbReference type="PANTHER" id="PTHR43775">
    <property type="entry name" value="FATTY ACID SYNTHASE"/>
    <property type="match status" value="1"/>
</dbReference>
<dbReference type="InterPro" id="IPR036291">
    <property type="entry name" value="NAD(P)-bd_dom_sf"/>
</dbReference>
<dbReference type="CDD" id="cd05195">
    <property type="entry name" value="enoyl_red"/>
    <property type="match status" value="1"/>
</dbReference>
<dbReference type="InterPro" id="IPR014030">
    <property type="entry name" value="Ketoacyl_synth_N"/>
</dbReference>
<evidence type="ECO:0000256" key="4">
    <source>
        <dbReference type="ARBA" id="ARBA00022857"/>
    </source>
</evidence>
<gene>
    <name evidence="10" type="primary">PKS2</name>
</gene>
<dbReference type="InterPro" id="IPR014043">
    <property type="entry name" value="Acyl_transferase_dom"/>
</dbReference>